<dbReference type="Proteomes" id="UP000235965">
    <property type="component" value="Unassembled WGS sequence"/>
</dbReference>
<comment type="caution">
    <text evidence="1">The sequence shown here is derived from an EMBL/GenBank/DDBJ whole genome shotgun (WGS) entry which is preliminary data.</text>
</comment>
<evidence type="ECO:0000313" key="2">
    <source>
        <dbReference type="Proteomes" id="UP000235965"/>
    </source>
</evidence>
<gene>
    <name evidence="1" type="ORF">B7P43_G12939</name>
</gene>
<protein>
    <recommendedName>
        <fullName evidence="3">BESS domain-containing protein</fullName>
    </recommendedName>
</protein>
<organism evidence="1 2">
    <name type="scientific">Cryptotermes secundus</name>
    <dbReference type="NCBI Taxonomy" id="105785"/>
    <lineage>
        <taxon>Eukaryota</taxon>
        <taxon>Metazoa</taxon>
        <taxon>Ecdysozoa</taxon>
        <taxon>Arthropoda</taxon>
        <taxon>Hexapoda</taxon>
        <taxon>Insecta</taxon>
        <taxon>Pterygota</taxon>
        <taxon>Neoptera</taxon>
        <taxon>Polyneoptera</taxon>
        <taxon>Dictyoptera</taxon>
        <taxon>Blattodea</taxon>
        <taxon>Blattoidea</taxon>
        <taxon>Termitoidae</taxon>
        <taxon>Kalotermitidae</taxon>
        <taxon>Cryptotermitinae</taxon>
        <taxon>Cryptotermes</taxon>
    </lineage>
</organism>
<feature type="non-terminal residue" evidence="1">
    <location>
        <position position="1"/>
    </location>
</feature>
<name>A0A2J7RGR3_9NEOP</name>
<evidence type="ECO:0008006" key="3">
    <source>
        <dbReference type="Google" id="ProtNLM"/>
    </source>
</evidence>
<accession>A0A2J7RGR3</accession>
<dbReference type="EMBL" id="NEVH01003757">
    <property type="protein sequence ID" value="PNF40026.1"/>
    <property type="molecule type" value="Genomic_DNA"/>
</dbReference>
<proteinExistence type="predicted"/>
<evidence type="ECO:0000313" key="1">
    <source>
        <dbReference type="EMBL" id="PNF40026.1"/>
    </source>
</evidence>
<sequence>WKHLRDAFVKTEKNAKESKTSGSQATKKRKYIFNDKLQFLKKIYKKAETTESFIVEENNDETNGTSRQPENTVHEVGLTTARKEKALPSQLRRKHKKMDEVDLQIVKALDKTEPEILNPQMSFYHSLLPHTENFNSDEWLQFQMEVVRVISNIKNQKVPAPHYQGYIHNPLRSNIANQRYTIPNRSPFHSHFNNLFLAFNITHNLHISDLTTHHQFPQFPNKMHYLFHHPNQIKLQLWIRTPHNLHFFFHITTHPRLS</sequence>
<dbReference type="AlphaFoldDB" id="A0A2J7RGR3"/>
<reference evidence="1 2" key="1">
    <citation type="submission" date="2017-12" db="EMBL/GenBank/DDBJ databases">
        <title>Hemimetabolous genomes reveal molecular basis of termite eusociality.</title>
        <authorList>
            <person name="Harrison M.C."/>
            <person name="Jongepier E."/>
            <person name="Robertson H.M."/>
            <person name="Arning N."/>
            <person name="Bitard-Feildel T."/>
            <person name="Chao H."/>
            <person name="Childers C.P."/>
            <person name="Dinh H."/>
            <person name="Doddapaneni H."/>
            <person name="Dugan S."/>
            <person name="Gowin J."/>
            <person name="Greiner C."/>
            <person name="Han Y."/>
            <person name="Hu H."/>
            <person name="Hughes D.S.T."/>
            <person name="Huylmans A.-K."/>
            <person name="Kemena C."/>
            <person name="Kremer L.P.M."/>
            <person name="Lee S.L."/>
            <person name="Lopez-Ezquerra A."/>
            <person name="Mallet L."/>
            <person name="Monroy-Kuhn J.M."/>
            <person name="Moser A."/>
            <person name="Murali S.C."/>
            <person name="Muzny D.M."/>
            <person name="Otani S."/>
            <person name="Piulachs M.-D."/>
            <person name="Poelchau M."/>
            <person name="Qu J."/>
            <person name="Schaub F."/>
            <person name="Wada-Katsumata A."/>
            <person name="Worley K.C."/>
            <person name="Xie Q."/>
            <person name="Ylla G."/>
            <person name="Poulsen M."/>
            <person name="Gibbs R.A."/>
            <person name="Schal C."/>
            <person name="Richards S."/>
            <person name="Belles X."/>
            <person name="Korb J."/>
            <person name="Bornberg-Bauer E."/>
        </authorList>
    </citation>
    <scope>NUCLEOTIDE SEQUENCE [LARGE SCALE GENOMIC DNA]</scope>
    <source>
        <tissue evidence="1">Whole body</tissue>
    </source>
</reference>
<dbReference type="InParanoid" id="A0A2J7RGR3"/>
<dbReference type="FunCoup" id="A0A2J7RGR3">
    <property type="interactions" value="168"/>
</dbReference>
<keyword evidence="2" id="KW-1185">Reference proteome</keyword>
<dbReference type="OrthoDB" id="8038273at2759"/>